<comment type="caution">
    <text evidence="9">The sequence shown here is derived from an EMBL/GenBank/DDBJ whole genome shotgun (WGS) entry which is preliminary data.</text>
</comment>
<feature type="domain" description="ABC transmembrane type-1" evidence="8">
    <location>
        <begin position="75"/>
        <end position="292"/>
    </location>
</feature>
<keyword evidence="4 7" id="KW-0812">Transmembrane</keyword>
<feature type="transmembrane region" description="Helical" evidence="7">
    <location>
        <begin position="12"/>
        <end position="40"/>
    </location>
</feature>
<proteinExistence type="inferred from homology"/>
<feature type="transmembrane region" description="Helical" evidence="7">
    <location>
        <begin position="221"/>
        <end position="244"/>
    </location>
</feature>
<dbReference type="InterPro" id="IPR000515">
    <property type="entry name" value="MetI-like"/>
</dbReference>
<dbReference type="RefSeq" id="WP_136372696.1">
    <property type="nucleotide sequence ID" value="NZ_SSOB01000042.1"/>
</dbReference>
<evidence type="ECO:0000256" key="5">
    <source>
        <dbReference type="ARBA" id="ARBA00022989"/>
    </source>
</evidence>
<feature type="transmembrane region" description="Helical" evidence="7">
    <location>
        <begin position="271"/>
        <end position="296"/>
    </location>
</feature>
<dbReference type="InterPro" id="IPR035906">
    <property type="entry name" value="MetI-like_sf"/>
</dbReference>
<protein>
    <submittedName>
        <fullName evidence="9">Sugar ABC transporter permease</fullName>
    </submittedName>
</protein>
<evidence type="ECO:0000313" key="9">
    <source>
        <dbReference type="EMBL" id="THF74295.1"/>
    </source>
</evidence>
<dbReference type="PROSITE" id="PS50928">
    <property type="entry name" value="ABC_TM1"/>
    <property type="match status" value="1"/>
</dbReference>
<keyword evidence="3" id="KW-1003">Cell membrane</keyword>
<dbReference type="Pfam" id="PF00528">
    <property type="entry name" value="BPD_transp_1"/>
    <property type="match status" value="1"/>
</dbReference>
<dbReference type="EMBL" id="SSOB01000042">
    <property type="protein sequence ID" value="THF74295.1"/>
    <property type="molecule type" value="Genomic_DNA"/>
</dbReference>
<reference evidence="9 10" key="1">
    <citation type="submission" date="2019-04" db="EMBL/GenBank/DDBJ databases">
        <title>Cohnella sp. nov. isolated from preserved vegetables.</title>
        <authorList>
            <person name="Lin S.-Y."/>
            <person name="Hung M.-H."/>
            <person name="Young C.-C."/>
        </authorList>
    </citation>
    <scope>NUCLEOTIDE SEQUENCE [LARGE SCALE GENOMIC DNA]</scope>
    <source>
        <strain evidence="9 10">CC-MHH1044</strain>
    </source>
</reference>
<gene>
    <name evidence="9" type="ORF">E6C55_25685</name>
</gene>
<evidence type="ECO:0000256" key="6">
    <source>
        <dbReference type="ARBA" id="ARBA00023136"/>
    </source>
</evidence>
<evidence type="ECO:0000256" key="2">
    <source>
        <dbReference type="ARBA" id="ARBA00022448"/>
    </source>
</evidence>
<dbReference type="SUPFAM" id="SSF161098">
    <property type="entry name" value="MetI-like"/>
    <property type="match status" value="1"/>
</dbReference>
<evidence type="ECO:0000256" key="3">
    <source>
        <dbReference type="ARBA" id="ARBA00022475"/>
    </source>
</evidence>
<feature type="transmembrane region" description="Helical" evidence="7">
    <location>
        <begin position="162"/>
        <end position="185"/>
    </location>
</feature>
<name>A0A4V3WE01_9BACL</name>
<dbReference type="Gene3D" id="1.10.3720.10">
    <property type="entry name" value="MetI-like"/>
    <property type="match status" value="1"/>
</dbReference>
<dbReference type="GO" id="GO:0005886">
    <property type="term" value="C:plasma membrane"/>
    <property type="evidence" value="ECO:0007669"/>
    <property type="project" value="UniProtKB-SubCell"/>
</dbReference>
<feature type="transmembrane region" description="Helical" evidence="7">
    <location>
        <begin position="121"/>
        <end position="142"/>
    </location>
</feature>
<evidence type="ECO:0000313" key="10">
    <source>
        <dbReference type="Proteomes" id="UP000310636"/>
    </source>
</evidence>
<dbReference type="OrthoDB" id="9785836at2"/>
<dbReference type="PANTHER" id="PTHR43227">
    <property type="entry name" value="BLL4140 PROTEIN"/>
    <property type="match status" value="1"/>
</dbReference>
<feature type="transmembrane region" description="Helical" evidence="7">
    <location>
        <begin position="79"/>
        <end position="100"/>
    </location>
</feature>
<evidence type="ECO:0000256" key="4">
    <source>
        <dbReference type="ARBA" id="ARBA00022692"/>
    </source>
</evidence>
<keyword evidence="5 7" id="KW-1133">Transmembrane helix</keyword>
<dbReference type="AlphaFoldDB" id="A0A4V3WE01"/>
<keyword evidence="6 7" id="KW-0472">Membrane</keyword>
<evidence type="ECO:0000259" key="8">
    <source>
        <dbReference type="PROSITE" id="PS50928"/>
    </source>
</evidence>
<keyword evidence="10" id="KW-1185">Reference proteome</keyword>
<dbReference type="GO" id="GO:0055085">
    <property type="term" value="P:transmembrane transport"/>
    <property type="evidence" value="ECO:0007669"/>
    <property type="project" value="InterPro"/>
</dbReference>
<sequence>MRWVLREINVNKFLYALLLPGILFFFIFNYLPLVGLYYAFVDFNPMAGLYGFKSEFVGWYNLKFFFTSDDWIHITFNTVFLNALFIVTGLTVQMLMAIGLNELRVRFLSRTFQSLMFLPNFISWTVVAVFASAIFATDGGLLNQMLNAMGLQTFNFYQDPDVWPALLVFLRLWKGVGFGTVIYLATIAGIDQEIYEAAKIDGASRTQSILRITVPLLRPTTVMLFILSIGGIVVGDFGMIYALVGDNPLLRPTTDIIDTYVYRALRVDGNIGMSAAVSLFQSVVGFIMVLSANGLVKKMDKDSALF</sequence>
<evidence type="ECO:0000256" key="7">
    <source>
        <dbReference type="RuleBase" id="RU363032"/>
    </source>
</evidence>
<keyword evidence="2 7" id="KW-0813">Transport</keyword>
<organism evidence="9 10">
    <name type="scientific">Cohnella fermenti</name>
    <dbReference type="NCBI Taxonomy" id="2565925"/>
    <lineage>
        <taxon>Bacteria</taxon>
        <taxon>Bacillati</taxon>
        <taxon>Bacillota</taxon>
        <taxon>Bacilli</taxon>
        <taxon>Bacillales</taxon>
        <taxon>Paenibacillaceae</taxon>
        <taxon>Cohnella</taxon>
    </lineage>
</organism>
<comment type="subcellular location">
    <subcellularLocation>
        <location evidence="1 7">Cell membrane</location>
        <topology evidence="1 7">Multi-pass membrane protein</topology>
    </subcellularLocation>
</comment>
<dbReference type="PANTHER" id="PTHR43227:SF11">
    <property type="entry name" value="BLL4140 PROTEIN"/>
    <property type="match status" value="1"/>
</dbReference>
<comment type="similarity">
    <text evidence="7">Belongs to the binding-protein-dependent transport system permease family.</text>
</comment>
<dbReference type="CDD" id="cd06261">
    <property type="entry name" value="TM_PBP2"/>
    <property type="match status" value="1"/>
</dbReference>
<accession>A0A4V3WE01</accession>
<dbReference type="InterPro" id="IPR050809">
    <property type="entry name" value="UgpAE/MalFG_permease"/>
</dbReference>
<dbReference type="Proteomes" id="UP000310636">
    <property type="component" value="Unassembled WGS sequence"/>
</dbReference>
<evidence type="ECO:0000256" key="1">
    <source>
        <dbReference type="ARBA" id="ARBA00004651"/>
    </source>
</evidence>